<evidence type="ECO:0000313" key="3">
    <source>
        <dbReference type="Proteomes" id="UP000283387"/>
    </source>
</evidence>
<name>A0A419VW53_9BACT</name>
<protein>
    <submittedName>
        <fullName evidence="2">Phosphatidate phosphatase APP1</fullName>
    </submittedName>
</protein>
<feature type="domain" description="Phosphatidate phosphatase APP1 catalytic" evidence="1">
    <location>
        <begin position="161"/>
        <end position="317"/>
    </location>
</feature>
<comment type="caution">
    <text evidence="2">The sequence shown here is derived from an EMBL/GenBank/DDBJ whole genome shotgun (WGS) entry which is preliminary data.</text>
</comment>
<dbReference type="InterPro" id="IPR052935">
    <property type="entry name" value="Mg2+_PAP"/>
</dbReference>
<organism evidence="2 3">
    <name type="scientific">Mangrovibacterium diazotrophicum</name>
    <dbReference type="NCBI Taxonomy" id="1261403"/>
    <lineage>
        <taxon>Bacteria</taxon>
        <taxon>Pseudomonadati</taxon>
        <taxon>Bacteroidota</taxon>
        <taxon>Bacteroidia</taxon>
        <taxon>Marinilabiliales</taxon>
        <taxon>Prolixibacteraceae</taxon>
        <taxon>Mangrovibacterium</taxon>
    </lineage>
</organism>
<dbReference type="Proteomes" id="UP000283387">
    <property type="component" value="Unassembled WGS sequence"/>
</dbReference>
<dbReference type="Pfam" id="PF09949">
    <property type="entry name" value="APP1_cat"/>
    <property type="match status" value="1"/>
</dbReference>
<evidence type="ECO:0000259" key="1">
    <source>
        <dbReference type="Pfam" id="PF09949"/>
    </source>
</evidence>
<sequence>MANTENTERYLALKKYNPWLWLKLKIKKQLGWIGTPKLIPYRGYANENTIYLTGYLTEDKGLEKPTAKQTTWENAVSMLKRYTSDNLPKVDLKASVGSQQIETRTAENGLFKCELPNSGSFSESQNQWKKYLVKFPEEMIATTKNQSTEGEFLVPGTNHEFAVISDIDDTIIVSHSTQWFRKLWLMLFRNSRTRKPFPGVDTFYQALQQGKSGQNENPFFYVSSSEWNLYDLLDDFCTHNQLPKGVLLLRELEASIFQLRKSGGGNHEHKYEKIKHLFEVYPTMNFILIGDNGQRDPEIYERIATEFPNRVKSIYIRTVRKRKHAERDLEIRLKLEQMGVPFVASATSIEAAKHAAKYGIISPGSVQKIEIDAQKDQENPLTKKVFEKE</sequence>
<dbReference type="AlphaFoldDB" id="A0A419VW53"/>
<gene>
    <name evidence="2" type="ORF">BC643_4032</name>
</gene>
<dbReference type="RefSeq" id="WP_170154637.1">
    <property type="nucleotide sequence ID" value="NZ_RAPN01000004.1"/>
</dbReference>
<dbReference type="EMBL" id="RAPN01000004">
    <property type="protein sequence ID" value="RKD86341.1"/>
    <property type="molecule type" value="Genomic_DNA"/>
</dbReference>
<reference evidence="2 3" key="1">
    <citation type="submission" date="2018-09" db="EMBL/GenBank/DDBJ databases">
        <title>Genomic Encyclopedia of Archaeal and Bacterial Type Strains, Phase II (KMG-II): from individual species to whole genera.</title>
        <authorList>
            <person name="Goeker M."/>
        </authorList>
    </citation>
    <scope>NUCLEOTIDE SEQUENCE [LARGE SCALE GENOMIC DNA]</scope>
    <source>
        <strain evidence="2 3">DSM 27148</strain>
    </source>
</reference>
<evidence type="ECO:0000313" key="2">
    <source>
        <dbReference type="EMBL" id="RKD86341.1"/>
    </source>
</evidence>
<dbReference type="GO" id="GO:0008195">
    <property type="term" value="F:phosphatidate phosphatase activity"/>
    <property type="evidence" value="ECO:0007669"/>
    <property type="project" value="InterPro"/>
</dbReference>
<proteinExistence type="predicted"/>
<keyword evidence="3" id="KW-1185">Reference proteome</keyword>
<accession>A0A419VW53</accession>
<dbReference type="InterPro" id="IPR019236">
    <property type="entry name" value="APP1_cat"/>
</dbReference>
<dbReference type="PANTHER" id="PTHR28208">
    <property type="entry name" value="PHOSPHATIDATE PHOSPHATASE APP1"/>
    <property type="match status" value="1"/>
</dbReference>
<dbReference type="PANTHER" id="PTHR28208:SF3">
    <property type="entry name" value="PHOSPHATIDATE PHOSPHATASE APP1"/>
    <property type="match status" value="1"/>
</dbReference>